<gene>
    <name evidence="2" type="ORF">OIT44_04220</name>
</gene>
<dbReference type="SUPFAM" id="SSF47413">
    <property type="entry name" value="lambda repressor-like DNA-binding domains"/>
    <property type="match status" value="1"/>
</dbReference>
<organism evidence="2 3">
    <name type="scientific">Weissella ceti</name>
    <dbReference type="NCBI Taxonomy" id="759620"/>
    <lineage>
        <taxon>Bacteria</taxon>
        <taxon>Bacillati</taxon>
        <taxon>Bacillota</taxon>
        <taxon>Bacilli</taxon>
        <taxon>Lactobacillales</taxon>
        <taxon>Lactobacillaceae</taxon>
        <taxon>Weissella</taxon>
    </lineage>
</organism>
<evidence type="ECO:0000313" key="3">
    <source>
        <dbReference type="Proteomes" id="UP001526225"/>
    </source>
</evidence>
<accession>A0ABT3E4D4</accession>
<proteinExistence type="predicted"/>
<evidence type="ECO:0000313" key="2">
    <source>
        <dbReference type="EMBL" id="MCW0953281.1"/>
    </source>
</evidence>
<name>A0ABT3E4D4_9LACO</name>
<dbReference type="PROSITE" id="PS50943">
    <property type="entry name" value="HTH_CROC1"/>
    <property type="match status" value="1"/>
</dbReference>
<sequence>MSVFNNVKQTAKNKGLSIEQLADKLAEYSEINGVKVSKSTIYTWKTKEPSAEKIKAVADVLGVSVNYLMDADDTMTSRPTNEEIDFKESLDKAIAYNGKPLSDHDKAVILSFMATLKAEDK</sequence>
<dbReference type="RefSeq" id="WP_213408040.1">
    <property type="nucleotide sequence ID" value="NZ_CP074441.1"/>
</dbReference>
<keyword evidence="3" id="KW-1185">Reference proteome</keyword>
<dbReference type="Pfam" id="PF07022">
    <property type="entry name" value="Phage_CI_repr"/>
    <property type="match status" value="1"/>
</dbReference>
<dbReference type="CDD" id="cd00093">
    <property type="entry name" value="HTH_XRE"/>
    <property type="match status" value="1"/>
</dbReference>
<dbReference type="InterPro" id="IPR001387">
    <property type="entry name" value="Cro/C1-type_HTH"/>
</dbReference>
<dbReference type="EMBL" id="JAOZFE010000003">
    <property type="protein sequence ID" value="MCW0953281.1"/>
    <property type="molecule type" value="Genomic_DNA"/>
</dbReference>
<dbReference type="Proteomes" id="UP001526225">
    <property type="component" value="Unassembled WGS sequence"/>
</dbReference>
<evidence type="ECO:0000259" key="1">
    <source>
        <dbReference type="PROSITE" id="PS50943"/>
    </source>
</evidence>
<protein>
    <submittedName>
        <fullName evidence="2">Helix-turn-helix domain-containing protein</fullName>
    </submittedName>
</protein>
<reference evidence="2 3" key="1">
    <citation type="submission" date="2022-10" db="EMBL/GenBank/DDBJ databases">
        <title>Weissella fermenti sp. nov., isolated from fermented cabbage.</title>
        <authorList>
            <person name="Lee J.K."/>
            <person name="Baek J.H."/>
            <person name="Choi D.G."/>
            <person name="Kim J.M."/>
            <person name="Jeon C.O."/>
        </authorList>
    </citation>
    <scope>NUCLEOTIDE SEQUENCE [LARGE SCALE GENOMIC DNA]</scope>
    <source>
        <strain evidence="2 3">KACC 18534</strain>
    </source>
</reference>
<feature type="domain" description="HTH cro/C1-type" evidence="1">
    <location>
        <begin position="47"/>
        <end position="68"/>
    </location>
</feature>
<comment type="caution">
    <text evidence="2">The sequence shown here is derived from an EMBL/GenBank/DDBJ whole genome shotgun (WGS) entry which is preliminary data.</text>
</comment>
<dbReference type="InterPro" id="IPR010982">
    <property type="entry name" value="Lambda_DNA-bd_dom_sf"/>
</dbReference>
<dbReference type="Gene3D" id="1.10.260.40">
    <property type="entry name" value="lambda repressor-like DNA-binding domains"/>
    <property type="match status" value="1"/>
</dbReference>
<dbReference type="InterPro" id="IPR010744">
    <property type="entry name" value="Phage_CI_N"/>
</dbReference>
<dbReference type="SMART" id="SM00530">
    <property type="entry name" value="HTH_XRE"/>
    <property type="match status" value="1"/>
</dbReference>